<dbReference type="InterPro" id="IPR050483">
    <property type="entry name" value="CoA-transferase_III_domain"/>
</dbReference>
<sequence length="404" mass="42098">MTTIPRRSTSQLMPSLNIAPSSQGPLRGITVVELGHSVAAPYAGQVLADLGARVIKVENPQAGDYARGWGPPYWGGAATIFTALNRGKESVTVDFSVAEEAARLRKLIVDEADAVIQNLRPNLLSKFGLGAEDLMSLKPSLIWCDIGAFGSVGPMKEKPGYDPLVQASAGIMSITGEADRPPVRVGVSIVDMGTALWAVIGLLAALVGRRGDGAGRNIGTSLYETGVAWMTVPLAGYLATGELRKPQGSGSAEIVPYQVFATATGAVMIAAGNDRLFAKLVAALGIADLADNAELRTNAGRVKHRDLVINTIMAVLADRPLEDVCAALDHAGVPNSPLLDVAGVADSEQTKALGMLTPCAEDTLPLVGTPITFDGVRYRSDSKAPGLGQHNPDHWPAGISAPAD</sequence>
<dbReference type="PANTHER" id="PTHR48207">
    <property type="entry name" value="SUCCINATE--HYDROXYMETHYLGLUTARATE COA-TRANSFERASE"/>
    <property type="match status" value="1"/>
</dbReference>
<dbReference type="PANTHER" id="PTHR48207:SF3">
    <property type="entry name" value="SUCCINATE--HYDROXYMETHYLGLUTARATE COA-TRANSFERASE"/>
    <property type="match status" value="1"/>
</dbReference>
<evidence type="ECO:0000256" key="1">
    <source>
        <dbReference type="ARBA" id="ARBA00022679"/>
    </source>
</evidence>
<dbReference type="Pfam" id="PF02515">
    <property type="entry name" value="CoA_transf_3"/>
    <property type="match status" value="1"/>
</dbReference>
<dbReference type="SUPFAM" id="SSF89796">
    <property type="entry name" value="CoA-transferase family III (CaiB/BaiF)"/>
    <property type="match status" value="1"/>
</dbReference>
<dbReference type="GO" id="GO:0016740">
    <property type="term" value="F:transferase activity"/>
    <property type="evidence" value="ECO:0007669"/>
    <property type="project" value="UniProtKB-KW"/>
</dbReference>
<dbReference type="InterPro" id="IPR023606">
    <property type="entry name" value="CoA-Trfase_III_dom_1_sf"/>
</dbReference>
<evidence type="ECO:0000256" key="2">
    <source>
        <dbReference type="SAM" id="MobiDB-lite"/>
    </source>
</evidence>
<dbReference type="Gene3D" id="3.40.50.10540">
    <property type="entry name" value="Crotonobetainyl-coa:carnitine coa-transferase, domain 1"/>
    <property type="match status" value="1"/>
</dbReference>
<feature type="region of interest" description="Disordered" evidence="2">
    <location>
        <begin position="382"/>
        <end position="404"/>
    </location>
</feature>
<dbReference type="EC" id="2.8.3.-" evidence="3"/>
<keyword evidence="4" id="KW-1185">Reference proteome</keyword>
<protein>
    <submittedName>
        <fullName evidence="3">CoA transferase</fullName>
        <ecNumber evidence="3">2.8.3.-</ecNumber>
    </submittedName>
</protein>
<dbReference type="InterPro" id="IPR003673">
    <property type="entry name" value="CoA-Trfase_fam_III"/>
</dbReference>
<organism evidence="3 4">
    <name type="scientific">Aquibium pacificus</name>
    <dbReference type="NCBI Taxonomy" id="3153579"/>
    <lineage>
        <taxon>Bacteria</taxon>
        <taxon>Pseudomonadati</taxon>
        <taxon>Pseudomonadota</taxon>
        <taxon>Alphaproteobacteria</taxon>
        <taxon>Hyphomicrobiales</taxon>
        <taxon>Phyllobacteriaceae</taxon>
        <taxon>Aquibium</taxon>
    </lineage>
</organism>
<evidence type="ECO:0000313" key="4">
    <source>
        <dbReference type="Proteomes" id="UP001556692"/>
    </source>
</evidence>
<dbReference type="InterPro" id="IPR044855">
    <property type="entry name" value="CoA-Trfase_III_dom3_sf"/>
</dbReference>
<name>A0ABV3SMM9_9HYPH</name>
<accession>A0ABV3SMM9</accession>
<dbReference type="EMBL" id="JBDPGJ010000004">
    <property type="protein sequence ID" value="MEX0407590.1"/>
    <property type="molecule type" value="Genomic_DNA"/>
</dbReference>
<gene>
    <name evidence="3" type="ORF">ABGN05_18180</name>
</gene>
<keyword evidence="1 3" id="KW-0808">Transferase</keyword>
<reference evidence="3 4" key="1">
    <citation type="submission" date="2024-05" db="EMBL/GenBank/DDBJ databases">
        <authorList>
            <person name="Jiang F."/>
        </authorList>
    </citation>
    <scope>NUCLEOTIDE SEQUENCE [LARGE SCALE GENOMIC DNA]</scope>
    <source>
        <strain evidence="3 4">LZ166</strain>
    </source>
</reference>
<dbReference type="Proteomes" id="UP001556692">
    <property type="component" value="Unassembled WGS sequence"/>
</dbReference>
<dbReference type="Gene3D" id="3.30.1540.10">
    <property type="entry name" value="formyl-coa transferase, domain 3"/>
    <property type="match status" value="1"/>
</dbReference>
<proteinExistence type="predicted"/>
<evidence type="ECO:0000313" key="3">
    <source>
        <dbReference type="EMBL" id="MEX0407590.1"/>
    </source>
</evidence>
<comment type="caution">
    <text evidence="3">The sequence shown here is derived from an EMBL/GenBank/DDBJ whole genome shotgun (WGS) entry which is preliminary data.</text>
</comment>